<comment type="similarity">
    <text evidence="3">Belongs to the HAD-like hydrolase superfamily. CbbY/CbbZ/Gph/YieH family.</text>
</comment>
<dbReference type="InterPro" id="IPR006439">
    <property type="entry name" value="HAD-SF_hydro_IA"/>
</dbReference>
<organism evidence="5 6">
    <name type="scientific">Sulfurovum lithotrophicum</name>
    <dbReference type="NCBI Taxonomy" id="206403"/>
    <lineage>
        <taxon>Bacteria</taxon>
        <taxon>Pseudomonadati</taxon>
        <taxon>Campylobacterota</taxon>
        <taxon>Epsilonproteobacteria</taxon>
        <taxon>Campylobacterales</taxon>
        <taxon>Sulfurovaceae</taxon>
        <taxon>Sulfurovum</taxon>
    </lineage>
</organism>
<dbReference type="GO" id="GO:0008967">
    <property type="term" value="F:phosphoglycolate phosphatase activity"/>
    <property type="evidence" value="ECO:0007669"/>
    <property type="project" value="UniProtKB-EC"/>
</dbReference>
<comment type="catalytic activity">
    <reaction evidence="1">
        <text>2-phosphoglycolate + H2O = glycolate + phosphate</text>
        <dbReference type="Rhea" id="RHEA:14369"/>
        <dbReference type="ChEBI" id="CHEBI:15377"/>
        <dbReference type="ChEBI" id="CHEBI:29805"/>
        <dbReference type="ChEBI" id="CHEBI:43474"/>
        <dbReference type="ChEBI" id="CHEBI:58033"/>
        <dbReference type="EC" id="3.1.3.18"/>
    </reaction>
</comment>
<dbReference type="PROSITE" id="PS01228">
    <property type="entry name" value="COF_1"/>
    <property type="match status" value="1"/>
</dbReference>
<dbReference type="InterPro" id="IPR041492">
    <property type="entry name" value="HAD_2"/>
</dbReference>
<dbReference type="AlphaFoldDB" id="A0A7U4M0X2"/>
<dbReference type="Pfam" id="PF13419">
    <property type="entry name" value="HAD_2"/>
    <property type="match status" value="1"/>
</dbReference>
<dbReference type="NCBIfam" id="TIGR01509">
    <property type="entry name" value="HAD-SF-IA-v3"/>
    <property type="match status" value="1"/>
</dbReference>
<sequence>MKSKLIIFDMDGTLVNSSLTIANAINYVRQNLGFEPMEQEYILKHVNDHTINPAQFFYHSKRFDPDHERWFSEYYTKNHEKELVLYDGIRELLDALKEKGHALGVATNAYRGSTIESLTHLGVHDHFDAIACYDDVAQGKPHPDMLYKLLEETNTEKEKAHFVGDGPRDEMASQKAGIPYTMVDWGFTEHTDAVRSVKELEKILLRV</sequence>
<accession>A0A7U4M0X2</accession>
<reference evidence="6" key="2">
    <citation type="journal article" date="2017" name="Stand. Genomic Sci.">
        <title>Complete genome sequence of the sulfur-oxidizing chemolithoautotrophic Sulfurovum lithotrophicum 42BKTT.</title>
        <authorList>
            <person name="Jeon W."/>
            <person name="Priscilla L."/>
            <person name="Park G."/>
            <person name="Lee H."/>
            <person name="Lee N."/>
            <person name="Lee D."/>
            <person name="Kwon H."/>
            <person name="Ahn I."/>
            <person name="Lee C."/>
            <person name="Lee H."/>
            <person name="Ahn J."/>
        </authorList>
    </citation>
    <scope>NUCLEOTIDE SEQUENCE [LARGE SCALE GENOMIC DNA]</scope>
    <source>
        <strain evidence="6">ATCC BAA-797 / 42BKT</strain>
    </source>
</reference>
<keyword evidence="6" id="KW-1185">Reference proteome</keyword>
<dbReference type="EMBL" id="CP011308">
    <property type="protein sequence ID" value="AKF24782.1"/>
    <property type="molecule type" value="Genomic_DNA"/>
</dbReference>
<gene>
    <name evidence="5" type="ORF">YH65_04815</name>
</gene>
<protein>
    <recommendedName>
        <fullName evidence="4">phosphoglycolate phosphatase</fullName>
        <ecNumber evidence="4">3.1.3.18</ecNumber>
    </recommendedName>
</protein>
<dbReference type="RefSeq" id="WP_046550871.1">
    <property type="nucleotide sequence ID" value="NZ_CP011308.1"/>
</dbReference>
<dbReference type="GO" id="GO:0006281">
    <property type="term" value="P:DNA repair"/>
    <property type="evidence" value="ECO:0007669"/>
    <property type="project" value="TreeGrafter"/>
</dbReference>
<dbReference type="InterPro" id="IPR023214">
    <property type="entry name" value="HAD_sf"/>
</dbReference>
<dbReference type="SFLD" id="SFLDG01129">
    <property type="entry name" value="C1.5:_HAD__Beta-PGM__Phosphata"/>
    <property type="match status" value="1"/>
</dbReference>
<name>A0A7U4M0X2_9BACT</name>
<evidence type="ECO:0000256" key="4">
    <source>
        <dbReference type="ARBA" id="ARBA00013078"/>
    </source>
</evidence>
<comment type="pathway">
    <text evidence="2">Organic acid metabolism; glycolate biosynthesis; glycolate from 2-phosphoglycolate: step 1/1.</text>
</comment>
<reference evidence="5 6" key="1">
    <citation type="submission" date="2015-04" db="EMBL/GenBank/DDBJ databases">
        <title>Complete genome sequence of Sulfurovum lithotrophicum ATCC BAA-797T.</title>
        <authorList>
            <person name="Ahn J."/>
            <person name="Park G."/>
            <person name="Jeon W."/>
            <person name="Jang Y."/>
            <person name="Jang M."/>
            <person name="Lee H."/>
            <person name="Lee H."/>
        </authorList>
    </citation>
    <scope>NUCLEOTIDE SEQUENCE [LARGE SCALE GENOMIC DNA]</scope>
    <source>
        <strain evidence="6">ATCC BAA-797 / 42BKT</strain>
    </source>
</reference>
<dbReference type="NCBIfam" id="TIGR01549">
    <property type="entry name" value="HAD-SF-IA-v1"/>
    <property type="match status" value="1"/>
</dbReference>
<evidence type="ECO:0000256" key="2">
    <source>
        <dbReference type="ARBA" id="ARBA00004818"/>
    </source>
</evidence>
<dbReference type="Proteomes" id="UP000034444">
    <property type="component" value="Chromosome"/>
</dbReference>
<dbReference type="PANTHER" id="PTHR43434:SF1">
    <property type="entry name" value="PHOSPHOGLYCOLATE PHOSPHATASE"/>
    <property type="match status" value="1"/>
</dbReference>
<dbReference type="SUPFAM" id="SSF56784">
    <property type="entry name" value="HAD-like"/>
    <property type="match status" value="1"/>
</dbReference>
<dbReference type="Gene3D" id="3.40.50.1000">
    <property type="entry name" value="HAD superfamily/HAD-like"/>
    <property type="match status" value="1"/>
</dbReference>
<dbReference type="OrthoDB" id="9792518at2"/>
<dbReference type="InterPro" id="IPR036412">
    <property type="entry name" value="HAD-like_sf"/>
</dbReference>
<dbReference type="InterPro" id="IPR050155">
    <property type="entry name" value="HAD-like_hydrolase_sf"/>
</dbReference>
<evidence type="ECO:0000313" key="6">
    <source>
        <dbReference type="Proteomes" id="UP000034444"/>
    </source>
</evidence>
<dbReference type="SFLD" id="SFLDG01135">
    <property type="entry name" value="C1.5.6:_HAD__Beta-PGM__Phospha"/>
    <property type="match status" value="1"/>
</dbReference>
<dbReference type="KEGG" id="slh:YH65_04815"/>
<dbReference type="GO" id="GO:0005829">
    <property type="term" value="C:cytosol"/>
    <property type="evidence" value="ECO:0007669"/>
    <property type="project" value="TreeGrafter"/>
</dbReference>
<proteinExistence type="inferred from homology"/>
<dbReference type="PANTHER" id="PTHR43434">
    <property type="entry name" value="PHOSPHOGLYCOLATE PHOSPHATASE"/>
    <property type="match status" value="1"/>
</dbReference>
<evidence type="ECO:0000256" key="3">
    <source>
        <dbReference type="ARBA" id="ARBA00006171"/>
    </source>
</evidence>
<dbReference type="SFLD" id="SFLDS00003">
    <property type="entry name" value="Haloacid_Dehalogenase"/>
    <property type="match status" value="1"/>
</dbReference>
<dbReference type="Gene3D" id="1.10.150.240">
    <property type="entry name" value="Putative phosphatase, domain 2"/>
    <property type="match status" value="1"/>
</dbReference>
<dbReference type="EC" id="3.1.3.18" evidence="4"/>
<dbReference type="InterPro" id="IPR023198">
    <property type="entry name" value="PGP-like_dom2"/>
</dbReference>
<evidence type="ECO:0000313" key="5">
    <source>
        <dbReference type="EMBL" id="AKF24782.1"/>
    </source>
</evidence>
<evidence type="ECO:0000256" key="1">
    <source>
        <dbReference type="ARBA" id="ARBA00000830"/>
    </source>
</evidence>